<evidence type="ECO:0000256" key="1">
    <source>
        <dbReference type="SAM" id="MobiDB-lite"/>
    </source>
</evidence>
<feature type="region of interest" description="Disordered" evidence="1">
    <location>
        <begin position="71"/>
        <end position="125"/>
    </location>
</feature>
<dbReference type="EnsemblPlants" id="AET2Gv20975200.3">
    <property type="protein sequence ID" value="AET2Gv20975200.3"/>
    <property type="gene ID" value="AET2Gv20975200"/>
</dbReference>
<reference evidence="3" key="3">
    <citation type="journal article" date="2017" name="Nature">
        <title>Genome sequence of the progenitor of the wheat D genome Aegilops tauschii.</title>
        <authorList>
            <person name="Luo M.C."/>
            <person name="Gu Y.Q."/>
            <person name="Puiu D."/>
            <person name="Wang H."/>
            <person name="Twardziok S.O."/>
            <person name="Deal K.R."/>
            <person name="Huo N."/>
            <person name="Zhu T."/>
            <person name="Wang L."/>
            <person name="Wang Y."/>
            <person name="McGuire P.E."/>
            <person name="Liu S."/>
            <person name="Long H."/>
            <person name="Ramasamy R.K."/>
            <person name="Rodriguez J.C."/>
            <person name="Van S.L."/>
            <person name="Yuan L."/>
            <person name="Wang Z."/>
            <person name="Xia Z."/>
            <person name="Xiao L."/>
            <person name="Anderson O.D."/>
            <person name="Ouyang S."/>
            <person name="Liang Y."/>
            <person name="Zimin A.V."/>
            <person name="Pertea G."/>
            <person name="Qi P."/>
            <person name="Bennetzen J.L."/>
            <person name="Dai X."/>
            <person name="Dawson M.W."/>
            <person name="Muller H.G."/>
            <person name="Kugler K."/>
            <person name="Rivarola-Duarte L."/>
            <person name="Spannagl M."/>
            <person name="Mayer K.F.X."/>
            <person name="Lu F.H."/>
            <person name="Bevan M.W."/>
            <person name="Leroy P."/>
            <person name="Li P."/>
            <person name="You F.M."/>
            <person name="Sun Q."/>
            <person name="Liu Z."/>
            <person name="Lyons E."/>
            <person name="Wicker T."/>
            <person name="Salzberg S.L."/>
            <person name="Devos K.M."/>
            <person name="Dvorak J."/>
        </authorList>
    </citation>
    <scope>NUCLEOTIDE SEQUENCE [LARGE SCALE GENOMIC DNA]</scope>
    <source>
        <strain evidence="3">cv. AL8/78</strain>
    </source>
</reference>
<sequence length="287" mass="31515">WSSRTLPPLTGEASPRPVGGLDFGEALEGSDGAGDLGGGGGAARRKRRWPVAATDTLVELFNAAAGDYHGSGKAPALQAGSDAGDDLGGSGGAASRERRRRRRPPRQWSYSTPQRGPTTAPPRCLRRGLPRRRDFLWHVDKVDFYLGAVFGSVETVMVVVVLISVLLFLARPRTTVMSNVPETTIYRRMDQYTTCPACLCCVWNRPSTAPCARGSPDGLTTTNGPRPRHVWYVTTTWSQILPTSEHLKQSMSETCLSGQRDWQHGHQWYEYAFRHGKFCVEDGNLVS</sequence>
<feature type="region of interest" description="Disordered" evidence="1">
    <location>
        <begin position="1"/>
        <end position="48"/>
    </location>
</feature>
<feature type="compositionally biased region" description="Gly residues" evidence="1">
    <location>
        <begin position="31"/>
        <end position="42"/>
    </location>
</feature>
<dbReference type="AlphaFoldDB" id="A0A453CVE4"/>
<name>A0A453CVE4_AEGTS</name>
<keyword evidence="2" id="KW-1133">Transmembrane helix</keyword>
<dbReference type="Proteomes" id="UP000015105">
    <property type="component" value="Chromosome 2D"/>
</dbReference>
<keyword evidence="2" id="KW-0812">Transmembrane</keyword>
<reference evidence="3" key="5">
    <citation type="journal article" date="2021" name="G3 (Bethesda)">
        <title>Aegilops tauschii genome assembly Aet v5.0 features greater sequence contiguity and improved annotation.</title>
        <authorList>
            <person name="Wang L."/>
            <person name="Zhu T."/>
            <person name="Rodriguez J.C."/>
            <person name="Deal K.R."/>
            <person name="Dubcovsky J."/>
            <person name="McGuire P.E."/>
            <person name="Lux T."/>
            <person name="Spannagl M."/>
            <person name="Mayer K.F.X."/>
            <person name="Baldrich P."/>
            <person name="Meyers B.C."/>
            <person name="Huo N."/>
            <person name="Gu Y.Q."/>
            <person name="Zhou H."/>
            <person name="Devos K.M."/>
            <person name="Bennetzen J.L."/>
            <person name="Unver T."/>
            <person name="Budak H."/>
            <person name="Gulick P.J."/>
            <person name="Galiba G."/>
            <person name="Kalapos B."/>
            <person name="Nelson D.R."/>
            <person name="Li P."/>
            <person name="You F.M."/>
            <person name="Luo M.C."/>
            <person name="Dvorak J."/>
        </authorList>
    </citation>
    <scope>NUCLEOTIDE SEQUENCE [LARGE SCALE GENOMIC DNA]</scope>
    <source>
        <strain evidence="3">cv. AL8/78</strain>
    </source>
</reference>
<evidence type="ECO:0000313" key="3">
    <source>
        <dbReference type="EnsemblPlants" id="AET2Gv20975200.3"/>
    </source>
</evidence>
<reference evidence="4" key="1">
    <citation type="journal article" date="2014" name="Science">
        <title>Ancient hybridizations among the ancestral genomes of bread wheat.</title>
        <authorList>
            <consortium name="International Wheat Genome Sequencing Consortium,"/>
            <person name="Marcussen T."/>
            <person name="Sandve S.R."/>
            <person name="Heier L."/>
            <person name="Spannagl M."/>
            <person name="Pfeifer M."/>
            <person name="Jakobsen K.S."/>
            <person name="Wulff B.B."/>
            <person name="Steuernagel B."/>
            <person name="Mayer K.F."/>
            <person name="Olsen O.A."/>
        </authorList>
    </citation>
    <scope>NUCLEOTIDE SEQUENCE [LARGE SCALE GENOMIC DNA]</scope>
    <source>
        <strain evidence="4">cv. AL8/78</strain>
    </source>
</reference>
<feature type="compositionally biased region" description="Polar residues" evidence="1">
    <location>
        <begin position="108"/>
        <end position="117"/>
    </location>
</feature>
<dbReference type="STRING" id="200361.A0A453CVE4"/>
<organism evidence="3 4">
    <name type="scientific">Aegilops tauschii subsp. strangulata</name>
    <name type="common">Goatgrass</name>
    <dbReference type="NCBI Taxonomy" id="200361"/>
    <lineage>
        <taxon>Eukaryota</taxon>
        <taxon>Viridiplantae</taxon>
        <taxon>Streptophyta</taxon>
        <taxon>Embryophyta</taxon>
        <taxon>Tracheophyta</taxon>
        <taxon>Spermatophyta</taxon>
        <taxon>Magnoliopsida</taxon>
        <taxon>Liliopsida</taxon>
        <taxon>Poales</taxon>
        <taxon>Poaceae</taxon>
        <taxon>BOP clade</taxon>
        <taxon>Pooideae</taxon>
        <taxon>Triticodae</taxon>
        <taxon>Triticeae</taxon>
        <taxon>Triticinae</taxon>
        <taxon>Aegilops</taxon>
    </lineage>
</organism>
<proteinExistence type="predicted"/>
<evidence type="ECO:0000256" key="2">
    <source>
        <dbReference type="SAM" id="Phobius"/>
    </source>
</evidence>
<reference evidence="4" key="2">
    <citation type="journal article" date="2017" name="Nat. Plants">
        <title>The Aegilops tauschii genome reveals multiple impacts of transposons.</title>
        <authorList>
            <person name="Zhao G."/>
            <person name="Zou C."/>
            <person name="Li K."/>
            <person name="Wang K."/>
            <person name="Li T."/>
            <person name="Gao L."/>
            <person name="Zhang X."/>
            <person name="Wang H."/>
            <person name="Yang Z."/>
            <person name="Liu X."/>
            <person name="Jiang W."/>
            <person name="Mao L."/>
            <person name="Kong X."/>
            <person name="Jiao Y."/>
            <person name="Jia J."/>
        </authorList>
    </citation>
    <scope>NUCLEOTIDE SEQUENCE [LARGE SCALE GENOMIC DNA]</scope>
    <source>
        <strain evidence="4">cv. AL8/78</strain>
    </source>
</reference>
<dbReference type="Gramene" id="AET2Gv20975200.3">
    <property type="protein sequence ID" value="AET2Gv20975200.3"/>
    <property type="gene ID" value="AET2Gv20975200"/>
</dbReference>
<keyword evidence="4" id="KW-1185">Reference proteome</keyword>
<evidence type="ECO:0000313" key="4">
    <source>
        <dbReference type="Proteomes" id="UP000015105"/>
    </source>
</evidence>
<protein>
    <submittedName>
        <fullName evidence="3">Uncharacterized protein</fullName>
    </submittedName>
</protein>
<feature type="transmembrane region" description="Helical" evidence="2">
    <location>
        <begin position="144"/>
        <end position="169"/>
    </location>
</feature>
<keyword evidence="2" id="KW-0472">Membrane</keyword>
<reference evidence="3" key="4">
    <citation type="submission" date="2019-03" db="UniProtKB">
        <authorList>
            <consortium name="EnsemblPlants"/>
        </authorList>
    </citation>
    <scope>IDENTIFICATION</scope>
</reference>
<accession>A0A453CVE4</accession>